<dbReference type="InterPro" id="IPR006059">
    <property type="entry name" value="SBP"/>
</dbReference>
<keyword evidence="3" id="KW-0732">Signal</keyword>
<comment type="similarity">
    <text evidence="2">Belongs to the bacterial solute-binding protein 1 family.</text>
</comment>
<dbReference type="PANTHER" id="PTHR43649:SF12">
    <property type="entry name" value="DIACETYLCHITOBIOSE BINDING PROTEIN DASA"/>
    <property type="match status" value="1"/>
</dbReference>
<name>A0A0G3WGG4_9BACT</name>
<dbReference type="Proteomes" id="UP000035337">
    <property type="component" value="Chromosome"/>
</dbReference>
<organism evidence="4 5">
    <name type="scientific">Endomicrobium proavitum</name>
    <dbReference type="NCBI Taxonomy" id="1408281"/>
    <lineage>
        <taxon>Bacteria</taxon>
        <taxon>Pseudomonadati</taxon>
        <taxon>Elusimicrobiota</taxon>
        <taxon>Endomicrobiia</taxon>
        <taxon>Endomicrobiales</taxon>
        <taxon>Endomicrobiaceae</taxon>
        <taxon>Endomicrobium</taxon>
    </lineage>
</organism>
<feature type="signal peptide" evidence="3">
    <location>
        <begin position="1"/>
        <end position="22"/>
    </location>
</feature>
<evidence type="ECO:0000256" key="2">
    <source>
        <dbReference type="ARBA" id="ARBA00008520"/>
    </source>
</evidence>
<dbReference type="Pfam" id="PF01547">
    <property type="entry name" value="SBP_bac_1"/>
    <property type="match status" value="1"/>
</dbReference>
<dbReference type="PROSITE" id="PS51257">
    <property type="entry name" value="PROKAR_LIPOPROTEIN"/>
    <property type="match status" value="1"/>
</dbReference>
<reference evidence="4 5" key="1">
    <citation type="submission" date="2014-09" db="EMBL/GenBank/DDBJ databases">
        <title>Complete genome sequence of Endomicrobium proavitum.</title>
        <authorList>
            <person name="Zheng H."/>
        </authorList>
    </citation>
    <scope>NUCLEOTIDE SEQUENCE [LARGE SCALE GENOMIC DNA]</scope>
    <source>
        <strain evidence="4 5">Rsa215</strain>
    </source>
</reference>
<protein>
    <submittedName>
        <fullName evidence="4">Maltose transporter subunit</fullName>
    </submittedName>
</protein>
<dbReference type="RefSeq" id="WP_052570101.1">
    <property type="nucleotide sequence ID" value="NZ_CP009498.1"/>
</dbReference>
<comment type="subcellular location">
    <subcellularLocation>
        <location evidence="1">Periplasm</location>
    </subcellularLocation>
</comment>
<dbReference type="AlphaFoldDB" id="A0A0G3WGG4"/>
<dbReference type="GO" id="GO:0042597">
    <property type="term" value="C:periplasmic space"/>
    <property type="evidence" value="ECO:0007669"/>
    <property type="project" value="UniProtKB-SubCell"/>
</dbReference>
<dbReference type="PANTHER" id="PTHR43649">
    <property type="entry name" value="ARABINOSE-BINDING PROTEIN-RELATED"/>
    <property type="match status" value="1"/>
</dbReference>
<dbReference type="SUPFAM" id="SSF53850">
    <property type="entry name" value="Periplasmic binding protein-like II"/>
    <property type="match status" value="1"/>
</dbReference>
<dbReference type="KEGG" id="epo:Epro_0387"/>
<dbReference type="OrthoDB" id="2544341at2"/>
<sequence>MSKFKVAVSALMCLFVTAGIIAGCGSKEKKAKADVVIWHWMTDRQAAFETLAEQYFKETGVKVLFETYAPTDVYRNKISAAATANLLPDVFNPIGDKKEVASYIKAGFIANLNDSMNKDGWKNVFFKKAIENNSFEAGNEWGVEPGIYAIPLDVTSLMIFYNKDLFTQAGLDPENTPKTWPEFINAGKKLRAAGIQPFVSGFGEGWLIGAFAQSYQWNLFGKQGIIDTLDGKIPYTDARWVRIFKLFAEMRDNKLFASGIVTMINKDAERSFATGKSAMAFNGSWGVNVYQSMNPKLNYGVMSLPSLPEAKYPLKIFGGEGSSLYVNASSPNKDKAIEFLKWMTQKGPQAYLAKETLNIPSNQQVANDLPPALKVFSENIANTFDTLPSIEPWQVINFININLQSVIIGERTPEAAAKEVQAEKVRQTKAAK</sequence>
<evidence type="ECO:0000313" key="5">
    <source>
        <dbReference type="Proteomes" id="UP000035337"/>
    </source>
</evidence>
<evidence type="ECO:0000256" key="1">
    <source>
        <dbReference type="ARBA" id="ARBA00004418"/>
    </source>
</evidence>
<gene>
    <name evidence="4" type="primary">malE</name>
    <name evidence="4" type="ORF">Epro_0387</name>
</gene>
<evidence type="ECO:0000313" key="4">
    <source>
        <dbReference type="EMBL" id="AKL97766.1"/>
    </source>
</evidence>
<keyword evidence="5" id="KW-1185">Reference proteome</keyword>
<evidence type="ECO:0000256" key="3">
    <source>
        <dbReference type="SAM" id="SignalP"/>
    </source>
</evidence>
<dbReference type="InterPro" id="IPR050490">
    <property type="entry name" value="Bact_solute-bd_prot1"/>
</dbReference>
<dbReference type="EMBL" id="CP009498">
    <property type="protein sequence ID" value="AKL97766.1"/>
    <property type="molecule type" value="Genomic_DNA"/>
</dbReference>
<feature type="chain" id="PRO_5005185923" evidence="3">
    <location>
        <begin position="23"/>
        <end position="432"/>
    </location>
</feature>
<proteinExistence type="inferred from homology"/>
<dbReference type="Gene3D" id="3.40.190.10">
    <property type="entry name" value="Periplasmic binding protein-like II"/>
    <property type="match status" value="2"/>
</dbReference>
<accession>A0A0G3WGG4</accession>
<dbReference type="STRING" id="1408281.Epro_0387"/>